<dbReference type="CDD" id="cd06554">
    <property type="entry name" value="ASCH_ASC-1_like"/>
    <property type="match status" value="1"/>
</dbReference>
<dbReference type="RefSeq" id="WP_279649042.1">
    <property type="nucleotide sequence ID" value="NZ_JAOCDG010000003.1"/>
</dbReference>
<feature type="domain" description="ASCH" evidence="1">
    <location>
        <begin position="4"/>
        <end position="82"/>
    </location>
</feature>
<dbReference type="Gene3D" id="2.30.130.30">
    <property type="entry name" value="Hypothetical protein"/>
    <property type="match status" value="1"/>
</dbReference>
<dbReference type="Proteomes" id="UP001161139">
    <property type="component" value="Unassembled WGS sequence"/>
</dbReference>
<organism evidence="2 3">
    <name type="scientific">Stutzerimonas stutzeri</name>
    <name type="common">Pseudomonas stutzeri</name>
    <dbReference type="NCBI Taxonomy" id="316"/>
    <lineage>
        <taxon>Bacteria</taxon>
        <taxon>Pseudomonadati</taxon>
        <taxon>Pseudomonadota</taxon>
        <taxon>Gammaproteobacteria</taxon>
        <taxon>Pseudomonadales</taxon>
        <taxon>Pseudomonadaceae</taxon>
        <taxon>Stutzerimonas</taxon>
    </lineage>
</organism>
<dbReference type="Pfam" id="PF04266">
    <property type="entry name" value="ASCH"/>
    <property type="match status" value="1"/>
</dbReference>
<dbReference type="AlphaFoldDB" id="A0ABD4XXU8"/>
<dbReference type="InterPro" id="IPR007374">
    <property type="entry name" value="ASCH_domain"/>
</dbReference>
<proteinExistence type="predicted"/>
<gene>
    <name evidence="2" type="ORF">N5D09_03190</name>
</gene>
<evidence type="ECO:0000313" key="3">
    <source>
        <dbReference type="Proteomes" id="UP001161139"/>
    </source>
</evidence>
<dbReference type="InterPro" id="IPR015947">
    <property type="entry name" value="PUA-like_sf"/>
</dbReference>
<dbReference type="EMBL" id="JAOCDG010000003">
    <property type="protein sequence ID" value="MDH0687092.1"/>
    <property type="molecule type" value="Genomic_DNA"/>
</dbReference>
<protein>
    <submittedName>
        <fullName evidence="2">ASCH domain-containing protein</fullName>
    </submittedName>
</protein>
<reference evidence="2" key="1">
    <citation type="submission" date="2022-09" db="EMBL/GenBank/DDBJ databases">
        <title>Intensive care unit water sources are persistently colonized with multi-drug resistant bacteria and are the site of extensive horizontal gene transfer of antibiotic resistance genes.</title>
        <authorList>
            <person name="Diorio-Toth L."/>
        </authorList>
    </citation>
    <scope>NUCLEOTIDE SEQUENCE</scope>
    <source>
        <strain evidence="2">GD03864</strain>
    </source>
</reference>
<accession>A0ABD4XXU8</accession>
<name>A0ABD4XXU8_STUST</name>
<dbReference type="SUPFAM" id="SSF88697">
    <property type="entry name" value="PUA domain-like"/>
    <property type="match status" value="1"/>
</dbReference>
<comment type="caution">
    <text evidence="2">The sequence shown here is derived from an EMBL/GenBank/DDBJ whole genome shotgun (WGS) entry which is preliminary data.</text>
</comment>
<evidence type="ECO:0000313" key="2">
    <source>
        <dbReference type="EMBL" id="MDH0687092.1"/>
    </source>
</evidence>
<evidence type="ECO:0000259" key="1">
    <source>
        <dbReference type="Pfam" id="PF04266"/>
    </source>
</evidence>
<sequence>MKALSVRQPWAWLIVHRHKPIENRSWKTGYRGDLLIHASQGMTKDEYAEALSLCNKLGVELPEFSALERGGVVGRVTVTGCVDESDSPWFSGKYGWEMSEATPLPFMPCKGRLSIFDIDYQVNTNV</sequence>